<dbReference type="GO" id="GO:0005634">
    <property type="term" value="C:nucleus"/>
    <property type="evidence" value="ECO:0007669"/>
    <property type="project" value="TreeGrafter"/>
</dbReference>
<protein>
    <recommendedName>
        <fullName evidence="2">Regulatory protein zeste</fullName>
    </recommendedName>
</protein>
<evidence type="ECO:0000256" key="4">
    <source>
        <dbReference type="SAM" id="Coils"/>
    </source>
</evidence>
<evidence type="ECO:0000256" key="1">
    <source>
        <dbReference type="ARBA" id="ARBA00011764"/>
    </source>
</evidence>
<name>A0AAV6VCS2_9ARAC</name>
<dbReference type="SUPFAM" id="SSF48726">
    <property type="entry name" value="Immunoglobulin"/>
    <property type="match status" value="1"/>
</dbReference>
<dbReference type="InterPro" id="IPR013783">
    <property type="entry name" value="Ig-like_fold"/>
</dbReference>
<feature type="domain" description="Ig-like" evidence="5">
    <location>
        <begin position="30"/>
        <end position="123"/>
    </location>
</feature>
<sequence>MSDHLLTVFLTRRKNCNTRSVLSFPEHRAPTFTIEPATKVIFLNSSGESVHCAALGNPRPSITWVLADGTPVMDIPGLRLALANGTLLFLPFSAESYRQDIHASTYRCVAANLVGKISSRDIRIRAVVRQGYQVQVYDEFVIRGNTAVLRCQVPSIVRDYVIVTTWEREDGVTIVSNVANAFLLNKNYNMPKRAPRATPEQFEVMVNFMTEHSCLVHPKLSNSLPSTERDQLWEELCGKLNNQAFGPKKTTYQWRRVWTDLKSEVKDKLAEINKGGLRGHREELLNPCHNKVAKLLAKASSQCAFVEKQGLTVSSLTDLDQQGSIKFEESINFQEAYIEGSSVQPFVVSLKPMRSQQSENDSRSCVKCEEITENDSSDPEVLASYAHSVHSNEENQSLEDTANSFMPVVNKKKPRIKRKKIHKAVTEDTHLSSLVEAEKEKSKMLKSIADAISQSNEHQKQTLIIEEERNKLIQHRNSIESDRNDIMKSFLDHVISKGSR</sequence>
<feature type="coiled-coil region" evidence="4">
    <location>
        <begin position="434"/>
        <end position="485"/>
    </location>
</feature>
<accession>A0AAV6VCS2</accession>
<dbReference type="AlphaFoldDB" id="A0AAV6VCS2"/>
<comment type="caution">
    <text evidence="6">The sequence shown here is derived from an EMBL/GenBank/DDBJ whole genome shotgun (WGS) entry which is preliminary data.</text>
</comment>
<evidence type="ECO:0000256" key="3">
    <source>
        <dbReference type="ARBA" id="ARBA00025466"/>
    </source>
</evidence>
<dbReference type="PANTHER" id="PTHR23098:SF16">
    <property type="entry name" value="REGULATORY PROTEIN ZESTE"/>
    <property type="match status" value="1"/>
</dbReference>
<evidence type="ECO:0000313" key="7">
    <source>
        <dbReference type="Proteomes" id="UP000827092"/>
    </source>
</evidence>
<dbReference type="PANTHER" id="PTHR23098">
    <property type="entry name" value="AGAP001331-PA-RELATED"/>
    <property type="match status" value="1"/>
</dbReference>
<evidence type="ECO:0000259" key="5">
    <source>
        <dbReference type="PROSITE" id="PS50835"/>
    </source>
</evidence>
<dbReference type="Pfam" id="PF13873">
    <property type="entry name" value="Myb_DNA-bind_5"/>
    <property type="match status" value="1"/>
</dbReference>
<dbReference type="InterPro" id="IPR028002">
    <property type="entry name" value="Myb_DNA-bind_5"/>
</dbReference>
<reference evidence="6 7" key="1">
    <citation type="journal article" date="2022" name="Nat. Ecol. Evol.">
        <title>A masculinizing supergene underlies an exaggerated male reproductive morph in a spider.</title>
        <authorList>
            <person name="Hendrickx F."/>
            <person name="De Corte Z."/>
            <person name="Sonet G."/>
            <person name="Van Belleghem S.M."/>
            <person name="Kostlbacher S."/>
            <person name="Vangestel C."/>
        </authorList>
    </citation>
    <scope>NUCLEOTIDE SEQUENCE [LARGE SCALE GENOMIC DNA]</scope>
    <source>
        <strain evidence="6">W744_W776</strain>
    </source>
</reference>
<organism evidence="6 7">
    <name type="scientific">Oedothorax gibbosus</name>
    <dbReference type="NCBI Taxonomy" id="931172"/>
    <lineage>
        <taxon>Eukaryota</taxon>
        <taxon>Metazoa</taxon>
        <taxon>Ecdysozoa</taxon>
        <taxon>Arthropoda</taxon>
        <taxon>Chelicerata</taxon>
        <taxon>Arachnida</taxon>
        <taxon>Araneae</taxon>
        <taxon>Araneomorphae</taxon>
        <taxon>Entelegynae</taxon>
        <taxon>Araneoidea</taxon>
        <taxon>Linyphiidae</taxon>
        <taxon>Erigoninae</taxon>
        <taxon>Oedothorax</taxon>
    </lineage>
</organism>
<dbReference type="Gene3D" id="2.60.40.10">
    <property type="entry name" value="Immunoglobulins"/>
    <property type="match status" value="2"/>
</dbReference>
<dbReference type="PROSITE" id="PS50835">
    <property type="entry name" value="IG_LIKE"/>
    <property type="match status" value="1"/>
</dbReference>
<evidence type="ECO:0000313" key="6">
    <source>
        <dbReference type="EMBL" id="KAG8194565.1"/>
    </source>
</evidence>
<dbReference type="Proteomes" id="UP000827092">
    <property type="component" value="Unassembled WGS sequence"/>
</dbReference>
<evidence type="ECO:0000256" key="2">
    <source>
        <dbReference type="ARBA" id="ARBA00016807"/>
    </source>
</evidence>
<keyword evidence="7" id="KW-1185">Reference proteome</keyword>
<keyword evidence="4" id="KW-0175">Coiled coil</keyword>
<comment type="function">
    <text evidence="3">Involved in transvection phenomena (= synapsis-dependent gene expression), where the synaptic pairing of chromosomes carrying genes with which zeste interacts influences the expression of these genes. Zeste binds to DNA and stimulates transcription from a nearby promoter.</text>
</comment>
<dbReference type="InterPro" id="IPR007110">
    <property type="entry name" value="Ig-like_dom"/>
</dbReference>
<gene>
    <name evidence="6" type="ORF">JTE90_013308</name>
</gene>
<proteinExistence type="predicted"/>
<dbReference type="InterPro" id="IPR036179">
    <property type="entry name" value="Ig-like_dom_sf"/>
</dbReference>
<comment type="subunit">
    <text evidence="1">Self-associates forming complexes of several hundred monomers.</text>
</comment>
<dbReference type="EMBL" id="JAFNEN010000102">
    <property type="protein sequence ID" value="KAG8194565.1"/>
    <property type="molecule type" value="Genomic_DNA"/>
</dbReference>